<dbReference type="Gene3D" id="3.40.50.300">
    <property type="entry name" value="P-loop containing nucleotide triphosphate hydrolases"/>
    <property type="match status" value="2"/>
</dbReference>
<dbReference type="SUPFAM" id="SSF81923">
    <property type="entry name" value="Double Clp-N motif"/>
    <property type="match status" value="1"/>
</dbReference>
<dbReference type="InterPro" id="IPR050130">
    <property type="entry name" value="ClpA_ClpB"/>
</dbReference>
<sequence>MFERFTEKAIKVIMLAQEEARRLGHNFVGTEQILLGLIGEGTGVAAKVLKSMGVNLKDARIEVEKIIGRGSGFVAVEIPFTPRAKRVLELSLEEARQLGHNYIGTEHLLLGLIREGEGVAARVLENLGVDLSKVRTQVIRMLGETAEVTPGGSSGRTKTPTLDEFGSNLTQMAVDNKLDPVVGRAKEIERVIQILGRRTKNNPVLIGEPGVGKTAIAEGLASRIANKDIPDILEDKRVVTLDIGLLVAGTKYRGEFEERLKKIMDEIRQAGNVILVIDEVHTLIGAGAAEGAIDAANILKPALARGELQCIGATTLDEYRKHIERDAALERRFQPVMVGEPTVDETIEILYGLRDRYEAHHKLKISDEALVAAAKLSDRYISDRYLPDKAIDLIDEAGSRVRLINSQLPPAAKELDKELRQILKEKDDAVRSQDFDRAGELRDREMEIKAEIRTIAQTKTNAAGGDGVEPVVTEEDIAHIVASWTGVPVNKLTESESEKLLHMEDTLHQRLIGQDDAVKAVSRAIRRARVGLKNPNRPIASFVFSGPTGVGKTELAKSLASYFFGSEEAMIRLDMSEYMERHTVSKLIGSPPGYVGYNEGGQLTEAVRRRPYTVVLFDEIEKAHPDVFNMLLQILEDGRLTDAKGRTVDFKNTLLILTSNIGSKVIEKGGSGIGFEFAEDQTESQYNRIRSLVNEELKQYFRPEFLNRLDEIIVFRQLNKAEVTEIADIMLKEVFGRLTEKGITLEVSDRFKDRLIQEGYSPSYGARPLRRAIMRLLEDSLAEEILSGRIKDGDIAYVDVDENGVVQVTAKESRELLTPGVEL</sequence>
<dbReference type="InterPro" id="IPR004176">
    <property type="entry name" value="Clp_R_N"/>
</dbReference>
<dbReference type="InterPro" id="IPR018368">
    <property type="entry name" value="ClpA/B_CS1"/>
</dbReference>
<dbReference type="EMBL" id="CP080598">
    <property type="protein sequence ID" value="QYX34029.1"/>
    <property type="molecule type" value="Genomic_DNA"/>
</dbReference>
<dbReference type="Pfam" id="PF00004">
    <property type="entry name" value="AAA"/>
    <property type="match status" value="1"/>
</dbReference>
<dbReference type="InterPro" id="IPR028299">
    <property type="entry name" value="ClpA/B_CS2"/>
</dbReference>
<keyword evidence="5 11" id="KW-0067">ATP-binding</keyword>
<evidence type="ECO:0000256" key="8">
    <source>
        <dbReference type="ARBA" id="ARBA00023186"/>
    </source>
</evidence>
<dbReference type="SUPFAM" id="SSF52540">
    <property type="entry name" value="P-loop containing nucleoside triphosphate hydrolases"/>
    <property type="match status" value="2"/>
</dbReference>
<dbReference type="InterPro" id="IPR001270">
    <property type="entry name" value="ClpA/B"/>
</dbReference>
<keyword evidence="6" id="KW-0346">Stress response</keyword>
<evidence type="ECO:0000256" key="6">
    <source>
        <dbReference type="ARBA" id="ARBA00023016"/>
    </source>
</evidence>
<dbReference type="PANTHER" id="PTHR11638">
    <property type="entry name" value="ATP-DEPENDENT CLP PROTEASE"/>
    <property type="match status" value="1"/>
</dbReference>
<feature type="domain" description="UVR" evidence="12">
    <location>
        <begin position="416"/>
        <end position="451"/>
    </location>
</feature>
<dbReference type="Pfam" id="PF17871">
    <property type="entry name" value="AAA_lid_9"/>
    <property type="match status" value="1"/>
</dbReference>
<comment type="subcellular location">
    <subcellularLocation>
        <location evidence="1">Cytoplasm</location>
    </subcellularLocation>
</comment>
<dbReference type="GO" id="GO:0005524">
    <property type="term" value="F:ATP binding"/>
    <property type="evidence" value="ECO:0007669"/>
    <property type="project" value="UniProtKB-KW"/>
</dbReference>
<evidence type="ECO:0000256" key="5">
    <source>
        <dbReference type="ARBA" id="ARBA00022840"/>
    </source>
</evidence>
<keyword evidence="7" id="KW-0175">Coiled coil</keyword>
<dbReference type="InterPro" id="IPR003593">
    <property type="entry name" value="AAA+_ATPase"/>
</dbReference>
<evidence type="ECO:0000256" key="3">
    <source>
        <dbReference type="ARBA" id="ARBA00022737"/>
    </source>
</evidence>
<dbReference type="SMART" id="SM00382">
    <property type="entry name" value="AAA"/>
    <property type="match status" value="2"/>
</dbReference>
<evidence type="ECO:0000259" key="13">
    <source>
        <dbReference type="PROSITE" id="PS51903"/>
    </source>
</evidence>
<dbReference type="Gene3D" id="1.10.8.60">
    <property type="match status" value="2"/>
</dbReference>
<comment type="similarity">
    <text evidence="2 11">Belongs to the ClpA/ClpB family.</text>
</comment>
<dbReference type="RefSeq" id="WP_220611728.1">
    <property type="nucleotide sequence ID" value="NZ_CP080598.1"/>
</dbReference>
<dbReference type="PROSITE" id="PS51903">
    <property type="entry name" value="CLP_R"/>
    <property type="match status" value="1"/>
</dbReference>
<dbReference type="CDD" id="cd00009">
    <property type="entry name" value="AAA"/>
    <property type="match status" value="1"/>
</dbReference>
<dbReference type="Gene3D" id="4.10.860.10">
    <property type="entry name" value="UVR domain"/>
    <property type="match status" value="1"/>
</dbReference>
<keyword evidence="4 11" id="KW-0547">Nucleotide-binding</keyword>
<dbReference type="GO" id="GO:0008233">
    <property type="term" value="F:peptidase activity"/>
    <property type="evidence" value="ECO:0007669"/>
    <property type="project" value="UniProtKB-KW"/>
</dbReference>
<dbReference type="InterPro" id="IPR001943">
    <property type="entry name" value="UVR_dom"/>
</dbReference>
<dbReference type="PROSITE" id="PS00870">
    <property type="entry name" value="CLPAB_1"/>
    <property type="match status" value="1"/>
</dbReference>
<feature type="domain" description="Clp R" evidence="13">
    <location>
        <begin position="2"/>
        <end position="144"/>
    </location>
</feature>
<keyword evidence="3 10" id="KW-0677">Repeat</keyword>
<dbReference type="CDD" id="cd19499">
    <property type="entry name" value="RecA-like_ClpB_Hsp104-like"/>
    <property type="match status" value="1"/>
</dbReference>
<dbReference type="InterPro" id="IPR019489">
    <property type="entry name" value="Clp_ATPase_C"/>
</dbReference>
<keyword evidence="8 11" id="KW-0143">Chaperone</keyword>
<name>A0ABX8X5P8_9CYAN</name>
<evidence type="ECO:0000256" key="7">
    <source>
        <dbReference type="ARBA" id="ARBA00023054"/>
    </source>
</evidence>
<organism evidence="14 15">
    <name type="scientific">Sphaerospermopsis torques-reginae ITEP-024</name>
    <dbReference type="NCBI Taxonomy" id="984208"/>
    <lineage>
        <taxon>Bacteria</taxon>
        <taxon>Bacillati</taxon>
        <taxon>Cyanobacteriota</taxon>
        <taxon>Cyanophyceae</taxon>
        <taxon>Nostocales</taxon>
        <taxon>Aphanizomenonaceae</taxon>
        <taxon>Sphaerospermopsis</taxon>
        <taxon>Sphaerospermopsis torques-reginae</taxon>
    </lineage>
</organism>
<evidence type="ECO:0000256" key="10">
    <source>
        <dbReference type="PROSITE-ProRule" id="PRU01251"/>
    </source>
</evidence>
<keyword evidence="15" id="KW-1185">Reference proteome</keyword>
<dbReference type="PRINTS" id="PR00300">
    <property type="entry name" value="CLPPROTEASEA"/>
</dbReference>
<evidence type="ECO:0000256" key="4">
    <source>
        <dbReference type="ARBA" id="ARBA00022741"/>
    </source>
</evidence>
<evidence type="ECO:0000256" key="1">
    <source>
        <dbReference type="ARBA" id="ARBA00004496"/>
    </source>
</evidence>
<evidence type="ECO:0000313" key="14">
    <source>
        <dbReference type="EMBL" id="QYX34029.1"/>
    </source>
</evidence>
<dbReference type="SMART" id="SM01086">
    <property type="entry name" value="ClpB_D2-small"/>
    <property type="match status" value="1"/>
</dbReference>
<dbReference type="PANTHER" id="PTHR11638:SF155">
    <property type="entry name" value="CHAPERONE PROTEIN CLPC1, CHLOROPLASTIC-LIKE"/>
    <property type="match status" value="1"/>
</dbReference>
<dbReference type="Pfam" id="PF10431">
    <property type="entry name" value="ClpB_D2-small"/>
    <property type="match status" value="1"/>
</dbReference>
<dbReference type="InterPro" id="IPR027417">
    <property type="entry name" value="P-loop_NTPase"/>
</dbReference>
<dbReference type="PROSITE" id="PS50151">
    <property type="entry name" value="UVR"/>
    <property type="match status" value="1"/>
</dbReference>
<evidence type="ECO:0000256" key="2">
    <source>
        <dbReference type="ARBA" id="ARBA00008675"/>
    </source>
</evidence>
<protein>
    <submittedName>
        <fullName evidence="14">ATP-dependent Clp protease ATP-binding subunit</fullName>
    </submittedName>
</protein>
<keyword evidence="14" id="KW-0645">Protease</keyword>
<evidence type="ECO:0000259" key="12">
    <source>
        <dbReference type="PROSITE" id="PS50151"/>
    </source>
</evidence>
<evidence type="ECO:0000313" key="15">
    <source>
        <dbReference type="Proteomes" id="UP000826540"/>
    </source>
</evidence>
<dbReference type="Pfam" id="PF02861">
    <property type="entry name" value="Clp_N"/>
    <property type="match status" value="1"/>
</dbReference>
<reference evidence="14 15" key="1">
    <citation type="journal article" date="2022" name="J. Am. Chem. Soc.">
        <title>Biosynthesis of Guanitoxin Enables Global Environmental Detection in Freshwater Cyanobacteria.</title>
        <authorList>
            <person name="Lima S.T."/>
            <person name="Fallon T.R."/>
            <person name="Cordoza J.L."/>
            <person name="Chekan J.R."/>
            <person name="Delbaje E."/>
            <person name="Hopiavuori A.R."/>
            <person name="Alvarenga D.O."/>
            <person name="Wood S.M."/>
            <person name="Luhavaya H."/>
            <person name="Baumgartner J.T."/>
            <person name="Dorr F.A."/>
            <person name="Etchegaray A."/>
            <person name="Pinto E."/>
            <person name="McKinnie S.M.K."/>
            <person name="Fiore M.F."/>
            <person name="Moore B.S."/>
        </authorList>
    </citation>
    <scope>NUCLEOTIDE SEQUENCE [LARGE SCALE GENOMIC DNA]</scope>
    <source>
        <strain evidence="14 15">ITEP-024</strain>
    </source>
</reference>
<dbReference type="InterPro" id="IPR041546">
    <property type="entry name" value="ClpA/ClpB_AAA_lid"/>
</dbReference>
<comment type="subunit">
    <text evidence="9">Homohexamer. The oligomerization is ATP-dependent.</text>
</comment>
<dbReference type="PROSITE" id="PS00871">
    <property type="entry name" value="CLPAB_2"/>
    <property type="match status" value="1"/>
</dbReference>
<gene>
    <name evidence="14" type="ORF">K2F26_00815</name>
</gene>
<proteinExistence type="inferred from homology"/>
<keyword evidence="14" id="KW-0378">Hydrolase</keyword>
<dbReference type="InterPro" id="IPR036628">
    <property type="entry name" value="Clp_N_dom_sf"/>
</dbReference>
<dbReference type="Proteomes" id="UP000826540">
    <property type="component" value="Chromosome"/>
</dbReference>
<dbReference type="Pfam" id="PF07724">
    <property type="entry name" value="AAA_2"/>
    <property type="match status" value="1"/>
</dbReference>
<evidence type="ECO:0000256" key="9">
    <source>
        <dbReference type="ARBA" id="ARBA00026057"/>
    </source>
</evidence>
<dbReference type="Gene3D" id="1.10.1780.10">
    <property type="entry name" value="Clp, N-terminal domain"/>
    <property type="match status" value="1"/>
</dbReference>
<dbReference type="GO" id="GO:0006508">
    <property type="term" value="P:proteolysis"/>
    <property type="evidence" value="ECO:0007669"/>
    <property type="project" value="UniProtKB-KW"/>
</dbReference>
<dbReference type="InterPro" id="IPR003959">
    <property type="entry name" value="ATPase_AAA_core"/>
</dbReference>
<accession>A0ABX8X5P8</accession>
<evidence type="ECO:0000256" key="11">
    <source>
        <dbReference type="RuleBase" id="RU004432"/>
    </source>
</evidence>